<keyword evidence="2" id="KW-0808">Transferase</keyword>
<dbReference type="Gene3D" id="3.40.1190.20">
    <property type="match status" value="1"/>
</dbReference>
<evidence type="ECO:0000313" key="5">
    <source>
        <dbReference type="EMBL" id="EDQ02871.1"/>
    </source>
</evidence>
<keyword evidence="6" id="KW-1185">Reference proteome</keyword>
<dbReference type="Proteomes" id="UP000003257">
    <property type="component" value="Unassembled WGS sequence"/>
</dbReference>
<reference evidence="5 6" key="1">
    <citation type="submission" date="2007-11" db="EMBL/GenBank/DDBJ databases">
        <authorList>
            <person name="Wagner-Dobler I."/>
            <person name="Ferriera S."/>
            <person name="Johnson J."/>
            <person name="Kravitz S."/>
            <person name="Beeson K."/>
            <person name="Sutton G."/>
            <person name="Rogers Y.-H."/>
            <person name="Friedman R."/>
            <person name="Frazier M."/>
            <person name="Venter J.C."/>
        </authorList>
    </citation>
    <scope>NUCLEOTIDE SEQUENCE [LARGE SCALE GENOMIC DNA]</scope>
    <source>
        <strain evidence="5 6">HEL-45</strain>
    </source>
</reference>
<organism evidence="5 6">
    <name type="scientific">Sulfitobacter indolifex HEL-45</name>
    <dbReference type="NCBI Taxonomy" id="391624"/>
    <lineage>
        <taxon>Bacteria</taxon>
        <taxon>Pseudomonadati</taxon>
        <taxon>Pseudomonadota</taxon>
        <taxon>Alphaproteobacteria</taxon>
        <taxon>Rhodobacterales</taxon>
        <taxon>Roseobacteraceae</taxon>
        <taxon>Sulfitobacter</taxon>
    </lineage>
</organism>
<comment type="similarity">
    <text evidence="1">Belongs to the carbohydrate kinase PfkB family.</text>
</comment>
<keyword evidence="3" id="KW-0418">Kinase</keyword>
<dbReference type="EMBL" id="ABID01000092">
    <property type="protein sequence ID" value="EDQ02871.1"/>
    <property type="molecule type" value="Genomic_DNA"/>
</dbReference>
<dbReference type="Pfam" id="PF00294">
    <property type="entry name" value="PfkB"/>
    <property type="match status" value="2"/>
</dbReference>
<proteinExistence type="inferred from homology"/>
<dbReference type="InterPro" id="IPR050306">
    <property type="entry name" value="PfkB_Carbo_kinase"/>
</dbReference>
<evidence type="ECO:0000256" key="3">
    <source>
        <dbReference type="ARBA" id="ARBA00022777"/>
    </source>
</evidence>
<evidence type="ECO:0000256" key="2">
    <source>
        <dbReference type="ARBA" id="ARBA00022679"/>
    </source>
</evidence>
<dbReference type="PANTHER" id="PTHR43085">
    <property type="entry name" value="HEXOKINASE FAMILY MEMBER"/>
    <property type="match status" value="1"/>
</dbReference>
<evidence type="ECO:0000256" key="1">
    <source>
        <dbReference type="ARBA" id="ARBA00010688"/>
    </source>
</evidence>
<sequence>KNATSPRIIAFGDNDVDCYETTGMMYPGGNALNVAVFARRAGANTAFIGAMGRDPAGDHMRATLCAEGVDISRLRTVTGRSAHCVIRNSPTGDREFLSADLGVSIIAPDAGDLQMIASADVVHTGRSSHVVPHLPAFAESSLLSFDLADQTGHGYIAQVAPYCYLASVSGGKLDDAEVSSLQAQIRDLGATWCLITRGEKGAVLFGPETEVFVRPIAANVIDTLGAGDSFIARVLVGLLRKEPPQTLMNAASQTAAETCEQHGGFGYPAPIEICDTDAMPIANVHAHAVKLAVRAMQRNANKSVPGKQPTRRRTI</sequence>
<dbReference type="InterPro" id="IPR029056">
    <property type="entry name" value="Ribokinase-like"/>
</dbReference>
<name>A0ABM9X0R0_9RHOB</name>
<feature type="domain" description="Carbohydrate kinase PfkB" evidence="4">
    <location>
        <begin position="17"/>
        <end position="129"/>
    </location>
</feature>
<dbReference type="SUPFAM" id="SSF53613">
    <property type="entry name" value="Ribokinase-like"/>
    <property type="match status" value="1"/>
</dbReference>
<gene>
    <name evidence="5" type="ORF">OIHEL45_19421</name>
</gene>
<accession>A0ABM9X0R0</accession>
<comment type="caution">
    <text evidence="5">The sequence shown here is derived from an EMBL/GenBank/DDBJ whole genome shotgun (WGS) entry which is preliminary data.</text>
</comment>
<evidence type="ECO:0000313" key="6">
    <source>
        <dbReference type="Proteomes" id="UP000003257"/>
    </source>
</evidence>
<feature type="non-terminal residue" evidence="5">
    <location>
        <position position="1"/>
    </location>
</feature>
<protein>
    <recommendedName>
        <fullName evidence="4">Carbohydrate kinase PfkB domain-containing protein</fullName>
    </recommendedName>
</protein>
<dbReference type="InterPro" id="IPR011611">
    <property type="entry name" value="PfkB_dom"/>
</dbReference>
<evidence type="ECO:0000259" key="4">
    <source>
        <dbReference type="Pfam" id="PF00294"/>
    </source>
</evidence>
<dbReference type="PANTHER" id="PTHR43085:SF41">
    <property type="entry name" value="FRUCTOSELYSINE 6-KINASE"/>
    <property type="match status" value="1"/>
</dbReference>
<feature type="domain" description="Carbohydrate kinase PfkB" evidence="4">
    <location>
        <begin position="174"/>
        <end position="264"/>
    </location>
</feature>